<feature type="compositionally biased region" description="Pro residues" evidence="1">
    <location>
        <begin position="47"/>
        <end position="64"/>
    </location>
</feature>
<evidence type="ECO:0000313" key="4">
    <source>
        <dbReference type="Proteomes" id="UP001500320"/>
    </source>
</evidence>
<feature type="chain" id="PRO_5046847045" evidence="2">
    <location>
        <begin position="21"/>
        <end position="109"/>
    </location>
</feature>
<evidence type="ECO:0000256" key="1">
    <source>
        <dbReference type="SAM" id="MobiDB-lite"/>
    </source>
</evidence>
<evidence type="ECO:0000256" key="2">
    <source>
        <dbReference type="SAM" id="SignalP"/>
    </source>
</evidence>
<dbReference type="Proteomes" id="UP001500320">
    <property type="component" value="Unassembled WGS sequence"/>
</dbReference>
<accession>A0ABP6NLZ1</accession>
<gene>
    <name evidence="3" type="ORF">GCM10010466_49720</name>
</gene>
<feature type="compositionally biased region" description="Low complexity" evidence="1">
    <location>
        <begin position="1"/>
        <end position="33"/>
    </location>
</feature>
<organism evidence="3 4">
    <name type="scientific">Planomonospora alba</name>
    <dbReference type="NCBI Taxonomy" id="161354"/>
    <lineage>
        <taxon>Bacteria</taxon>
        <taxon>Bacillati</taxon>
        <taxon>Actinomycetota</taxon>
        <taxon>Actinomycetes</taxon>
        <taxon>Streptosporangiales</taxon>
        <taxon>Streptosporangiaceae</taxon>
        <taxon>Planomonospora</taxon>
    </lineage>
</organism>
<proteinExistence type="predicted"/>
<feature type="signal peptide" evidence="2">
    <location>
        <begin position="1"/>
        <end position="20"/>
    </location>
</feature>
<feature type="compositionally biased region" description="Low complexity" evidence="1">
    <location>
        <begin position="65"/>
        <end position="86"/>
    </location>
</feature>
<protein>
    <submittedName>
        <fullName evidence="3">Uncharacterized protein</fullName>
    </submittedName>
</protein>
<dbReference type="EMBL" id="BAAAUT010000044">
    <property type="protein sequence ID" value="GAA3152779.1"/>
    <property type="molecule type" value="Genomic_DNA"/>
</dbReference>
<feature type="region of interest" description="Disordered" evidence="1">
    <location>
        <begin position="1"/>
        <end position="109"/>
    </location>
</feature>
<comment type="caution">
    <text evidence="3">The sequence shown here is derived from an EMBL/GenBank/DDBJ whole genome shotgun (WGS) entry which is preliminary data.</text>
</comment>
<sequence>MPRNAWVAASTAAAARSVPAAPDGVAAAVDPAGQSGLDRKPGVGMASPPPGPPGPVPSPGPGPVGDPVAAGEPVVPVSEPSGEQPVASTSTAASTRWRGPVDRIQEAER</sequence>
<name>A0ABP6NLZ1_9ACTN</name>
<reference evidence="4" key="1">
    <citation type="journal article" date="2019" name="Int. J. Syst. Evol. Microbiol.">
        <title>The Global Catalogue of Microorganisms (GCM) 10K type strain sequencing project: providing services to taxonomists for standard genome sequencing and annotation.</title>
        <authorList>
            <consortium name="The Broad Institute Genomics Platform"/>
            <consortium name="The Broad Institute Genome Sequencing Center for Infectious Disease"/>
            <person name="Wu L."/>
            <person name="Ma J."/>
        </authorList>
    </citation>
    <scope>NUCLEOTIDE SEQUENCE [LARGE SCALE GENOMIC DNA]</scope>
    <source>
        <strain evidence="4">JCM 9373</strain>
    </source>
</reference>
<feature type="compositionally biased region" description="Basic and acidic residues" evidence="1">
    <location>
        <begin position="99"/>
        <end position="109"/>
    </location>
</feature>
<keyword evidence="2" id="KW-0732">Signal</keyword>
<evidence type="ECO:0000313" key="3">
    <source>
        <dbReference type="EMBL" id="GAA3152779.1"/>
    </source>
</evidence>
<keyword evidence="4" id="KW-1185">Reference proteome</keyword>